<dbReference type="OrthoDB" id="9772090at2"/>
<dbReference type="RefSeq" id="WP_062125373.1">
    <property type="nucleotide sequence ID" value="NZ_LRBG01000004.1"/>
</dbReference>
<dbReference type="EMBL" id="LRBG01000004">
    <property type="protein sequence ID" value="KXU89828.1"/>
    <property type="molecule type" value="Genomic_DNA"/>
</dbReference>
<accession>A0A149PXP4</accession>
<evidence type="ECO:0000259" key="1">
    <source>
        <dbReference type="Pfam" id="PF18754"/>
    </source>
</evidence>
<keyword evidence="3" id="KW-1185">Reference proteome</keyword>
<proteinExistence type="predicted"/>
<reference evidence="2 3" key="1">
    <citation type="journal article" date="2015" name="Int. J. Syst. Evol. Microbiol.">
        <title>Burkholderia monticola sp. nov., isolated from mountain soil.</title>
        <authorList>
            <person name="Baek I."/>
            <person name="Seo B."/>
            <person name="Lee I."/>
            <person name="Yi H."/>
            <person name="Chun J."/>
        </authorList>
    </citation>
    <scope>NUCLEOTIDE SEQUENCE [LARGE SCALE GENOMIC DNA]</scope>
    <source>
        <strain evidence="2 3">JC2948</strain>
    </source>
</reference>
<gene>
    <name evidence="2" type="ORF">CI15_06485</name>
</gene>
<sequence length="237" mass="26063">MNVVLLRVGVDSGSGGIQGPLFDDDSFELIPIPDGSGVGLRTYGNTLGIKGLPYSAYFPTSRWNTVENLAMHVDPEFESFTYGDPTPPKAGLRRLQKGDLLVFYAGLSGWDHERAPALYIVGYFVVEWAGLAIDLPENEMRRRCGGNFHVMHDELFKKQKDRLVLVQGGPGSRLLKKAVCISAMSTNIAGQPIKVLSQEARGIFGDFNGKISIQRSPPRWVLATHTEKAKAYLEAQP</sequence>
<comment type="caution">
    <text evidence="2">The sequence shown here is derived from an EMBL/GenBank/DDBJ whole genome shotgun (WGS) entry which is preliminary data.</text>
</comment>
<evidence type="ECO:0000313" key="2">
    <source>
        <dbReference type="EMBL" id="KXU89828.1"/>
    </source>
</evidence>
<protein>
    <recommendedName>
        <fullName evidence="1">Nucleotide modification associated domain-containing protein</fullName>
    </recommendedName>
</protein>
<organism evidence="2 3">
    <name type="scientific">Paraburkholderia monticola</name>
    <dbReference type="NCBI Taxonomy" id="1399968"/>
    <lineage>
        <taxon>Bacteria</taxon>
        <taxon>Pseudomonadati</taxon>
        <taxon>Pseudomonadota</taxon>
        <taxon>Betaproteobacteria</taxon>
        <taxon>Burkholderiales</taxon>
        <taxon>Burkholderiaceae</taxon>
        <taxon>Paraburkholderia</taxon>
    </lineage>
</organism>
<evidence type="ECO:0000313" key="3">
    <source>
        <dbReference type="Proteomes" id="UP000075613"/>
    </source>
</evidence>
<dbReference type="Pfam" id="PF18754">
    <property type="entry name" value="Nmad3"/>
    <property type="match status" value="1"/>
</dbReference>
<name>A0A149PXP4_9BURK</name>
<dbReference type="STRING" id="1399968.CI15_06485"/>
<feature type="domain" description="Nucleotide modification associated" evidence="1">
    <location>
        <begin position="3"/>
        <end position="226"/>
    </location>
</feature>
<dbReference type="InterPro" id="IPR041135">
    <property type="entry name" value="Nmad3"/>
</dbReference>
<dbReference type="Proteomes" id="UP000075613">
    <property type="component" value="Unassembled WGS sequence"/>
</dbReference>
<dbReference type="AlphaFoldDB" id="A0A149PXP4"/>